<dbReference type="GO" id="GO:0006366">
    <property type="term" value="P:transcription by RNA polymerase II"/>
    <property type="evidence" value="ECO:0007669"/>
    <property type="project" value="TreeGrafter"/>
</dbReference>
<reference evidence="6" key="1">
    <citation type="journal article" date="2024" name="Gigascience">
        <title>Chromosome-level genome of the poultry shaft louse Menopon gallinae provides insight into the host-switching and adaptive evolution of parasitic lice.</title>
        <authorList>
            <person name="Xu Y."/>
            <person name="Ma L."/>
            <person name="Liu S."/>
            <person name="Liang Y."/>
            <person name="Liu Q."/>
            <person name="He Z."/>
            <person name="Tian L."/>
            <person name="Duan Y."/>
            <person name="Cai W."/>
            <person name="Li H."/>
            <person name="Song F."/>
        </authorList>
    </citation>
    <scope>NUCLEOTIDE SEQUENCE</scope>
    <source>
        <strain evidence="6">Cailab_2023a</strain>
    </source>
</reference>
<sequence length="210" mass="24491">MPKKFSGENTKAVAARARKNAAKEEEQLRKQKEKEDEYWRDDDKLINKKLQRKEEQEKKKQAQLQRKAELKSLVEQEENALKSSSKQAPSKITRAQIQEEHERRNAAATKKKEPVTHIEKPLEENINRVKVDGFEARSVTEAISVLSVKDQPDDKHPEKRMKAAYTAYEAANLPRLKDENPTLKLSQLKQLLWKEWTRSPENPLNQQSKQ</sequence>
<feature type="compositionally biased region" description="Basic and acidic residues" evidence="4">
    <location>
        <begin position="97"/>
        <end position="120"/>
    </location>
</feature>
<feature type="region of interest" description="Disordered" evidence="4">
    <location>
        <begin position="1"/>
        <end position="44"/>
    </location>
</feature>
<dbReference type="PANTHER" id="PTHR21680">
    <property type="entry name" value="COILED-COIL DOMAIN-CONTAINING PROTEIN 124"/>
    <property type="match status" value="1"/>
</dbReference>
<dbReference type="Pfam" id="PF06244">
    <property type="entry name" value="Ccdc124"/>
    <property type="match status" value="1"/>
</dbReference>
<dbReference type="InterPro" id="IPR054414">
    <property type="entry name" value="Ccdc124/Oxs1_C"/>
</dbReference>
<dbReference type="GO" id="GO:0030496">
    <property type="term" value="C:midbody"/>
    <property type="evidence" value="ECO:0007669"/>
    <property type="project" value="UniProtKB-SubCell"/>
</dbReference>
<comment type="subcellular location">
    <subcellularLocation>
        <location evidence="1">Midbody</location>
    </subcellularLocation>
</comment>
<evidence type="ECO:0000259" key="5">
    <source>
        <dbReference type="Pfam" id="PF06244"/>
    </source>
</evidence>
<feature type="region of interest" description="Disordered" evidence="4">
    <location>
        <begin position="74"/>
        <end position="120"/>
    </location>
</feature>
<dbReference type="AlphaFoldDB" id="A0AAW2ICL7"/>
<dbReference type="InterPro" id="IPR010422">
    <property type="entry name" value="Ccdc124/Oxs1"/>
</dbReference>
<feature type="compositionally biased region" description="Basic and acidic residues" evidence="4">
    <location>
        <begin position="21"/>
        <end position="44"/>
    </location>
</feature>
<dbReference type="PANTHER" id="PTHR21680:SF0">
    <property type="entry name" value="COILED-COIL DOMAIN-CONTAINING PROTEIN 124"/>
    <property type="match status" value="1"/>
</dbReference>
<dbReference type="GO" id="GO:0003713">
    <property type="term" value="F:transcription coactivator activity"/>
    <property type="evidence" value="ECO:0007669"/>
    <property type="project" value="TreeGrafter"/>
</dbReference>
<evidence type="ECO:0000256" key="2">
    <source>
        <dbReference type="ARBA" id="ARBA00008296"/>
    </source>
</evidence>
<dbReference type="EMBL" id="JARGDH010000001">
    <property type="protein sequence ID" value="KAL0279204.1"/>
    <property type="molecule type" value="Genomic_DNA"/>
</dbReference>
<gene>
    <name evidence="6" type="ORF">PYX00_000810</name>
</gene>
<organism evidence="6">
    <name type="scientific">Menopon gallinae</name>
    <name type="common">poultry shaft louse</name>
    <dbReference type="NCBI Taxonomy" id="328185"/>
    <lineage>
        <taxon>Eukaryota</taxon>
        <taxon>Metazoa</taxon>
        <taxon>Ecdysozoa</taxon>
        <taxon>Arthropoda</taxon>
        <taxon>Hexapoda</taxon>
        <taxon>Insecta</taxon>
        <taxon>Pterygota</taxon>
        <taxon>Neoptera</taxon>
        <taxon>Paraneoptera</taxon>
        <taxon>Psocodea</taxon>
        <taxon>Troctomorpha</taxon>
        <taxon>Phthiraptera</taxon>
        <taxon>Amblycera</taxon>
        <taxon>Menoponidae</taxon>
        <taxon>Menopon</taxon>
    </lineage>
</organism>
<dbReference type="EMBL" id="JARGDH010000001">
    <property type="protein sequence ID" value="KAL0279205.1"/>
    <property type="molecule type" value="Genomic_DNA"/>
</dbReference>
<accession>A0AAW2ICL7</accession>
<protein>
    <recommendedName>
        <fullName evidence="5">Coiled-coil domain-containing protein</fullName>
    </recommendedName>
</protein>
<name>A0AAW2ICL7_9NEOP</name>
<keyword evidence="3" id="KW-0175">Coiled coil</keyword>
<feature type="compositionally biased region" description="Polar residues" evidence="4">
    <location>
        <begin position="81"/>
        <end position="96"/>
    </location>
</feature>
<proteinExistence type="inferred from homology"/>
<dbReference type="GO" id="GO:0005634">
    <property type="term" value="C:nucleus"/>
    <property type="evidence" value="ECO:0007669"/>
    <property type="project" value="TreeGrafter"/>
</dbReference>
<evidence type="ECO:0000256" key="1">
    <source>
        <dbReference type="ARBA" id="ARBA00004214"/>
    </source>
</evidence>
<evidence type="ECO:0000256" key="4">
    <source>
        <dbReference type="SAM" id="MobiDB-lite"/>
    </source>
</evidence>
<comment type="caution">
    <text evidence="6">The sequence shown here is derived from an EMBL/GenBank/DDBJ whole genome shotgun (WGS) entry which is preliminary data.</text>
</comment>
<evidence type="ECO:0000313" key="6">
    <source>
        <dbReference type="EMBL" id="KAL0279205.1"/>
    </source>
</evidence>
<evidence type="ECO:0000256" key="3">
    <source>
        <dbReference type="ARBA" id="ARBA00023054"/>
    </source>
</evidence>
<feature type="domain" description="Coiled-coil" evidence="5">
    <location>
        <begin position="125"/>
        <end position="206"/>
    </location>
</feature>
<comment type="similarity">
    <text evidence="2">Belongs to the CCDC124 family.</text>
</comment>